<dbReference type="Proteomes" id="UP001620514">
    <property type="component" value="Unassembled WGS sequence"/>
</dbReference>
<gene>
    <name evidence="2" type="ORF">ABH943_004696</name>
</gene>
<keyword evidence="3" id="KW-1185">Reference proteome</keyword>
<evidence type="ECO:0000256" key="1">
    <source>
        <dbReference type="SAM" id="MobiDB-lite"/>
    </source>
</evidence>
<comment type="caution">
    <text evidence="2">The sequence shown here is derived from an EMBL/GenBank/DDBJ whole genome shotgun (WGS) entry which is preliminary data.</text>
</comment>
<dbReference type="EMBL" id="JBIYDN010000015">
    <property type="protein sequence ID" value="MFK4444674.1"/>
    <property type="molecule type" value="Genomic_DNA"/>
</dbReference>
<reference evidence="2 3" key="2">
    <citation type="submission" date="2024-11" db="EMBL/GenBank/DDBJ databases">
        <title>Using genomics to understand microbial adaptation to soil warming.</title>
        <authorList>
            <person name="Deangelis K.M. PhD."/>
        </authorList>
    </citation>
    <scope>NUCLEOTIDE SEQUENCE [LARGE SCALE GENOMIC DNA]</scope>
    <source>
        <strain evidence="2 3">GAS97</strain>
    </source>
</reference>
<accession>A0ABW8MMS1</accession>
<protein>
    <recommendedName>
        <fullName evidence="4">Bacteriophage protein</fullName>
    </recommendedName>
</protein>
<evidence type="ECO:0008006" key="4">
    <source>
        <dbReference type="Google" id="ProtNLM"/>
    </source>
</evidence>
<sequence length="211" mass="23553">MISFDRKLVKIKKVTGVEEFKGDKRDYGCSVRIEWVVANTILDEFDKHARTAFYERDTGKPAASAEGQGELSLPRQDVELTKRKCINVVTPLHFVKELDGYEITFHRGATEKSDIKLTEVRLDDFVGDPQEGGSVLMSCNAYMKPAAEVRGYIDHMSKTEIEITLTPPSEKQAEIKLPKESKKKAAAAKIGTDADPFANSDLAQDETRIEA</sequence>
<proteinExistence type="predicted"/>
<dbReference type="RefSeq" id="WP_404609761.1">
    <property type="nucleotide sequence ID" value="NZ_JBIYDN010000015.1"/>
</dbReference>
<evidence type="ECO:0000313" key="2">
    <source>
        <dbReference type="EMBL" id="MFK4444674.1"/>
    </source>
</evidence>
<organism evidence="2 3">
    <name type="scientific">Caballeronia udeis</name>
    <dbReference type="NCBI Taxonomy" id="1232866"/>
    <lineage>
        <taxon>Bacteria</taxon>
        <taxon>Pseudomonadati</taxon>
        <taxon>Pseudomonadota</taxon>
        <taxon>Betaproteobacteria</taxon>
        <taxon>Burkholderiales</taxon>
        <taxon>Burkholderiaceae</taxon>
        <taxon>Caballeronia</taxon>
    </lineage>
</organism>
<evidence type="ECO:0000313" key="3">
    <source>
        <dbReference type="Proteomes" id="UP001620514"/>
    </source>
</evidence>
<reference evidence="2 3" key="1">
    <citation type="submission" date="2024-10" db="EMBL/GenBank/DDBJ databases">
        <authorList>
            <person name="Deangelis K."/>
            <person name="Huntemann M."/>
            <person name="Clum A."/>
            <person name="Wang J."/>
            <person name="Palaniappan K."/>
            <person name="Ritter S."/>
            <person name="Chen I.-M."/>
            <person name="Stamatis D."/>
            <person name="Reddy T."/>
            <person name="O'Malley R."/>
            <person name="Daum C."/>
            <person name="Ng V."/>
            <person name="Ivanova N."/>
            <person name="Kyrpides N."/>
            <person name="Woyke T."/>
        </authorList>
    </citation>
    <scope>NUCLEOTIDE SEQUENCE [LARGE SCALE GENOMIC DNA]</scope>
    <source>
        <strain evidence="2 3">GAS97</strain>
    </source>
</reference>
<name>A0ABW8MMS1_9BURK</name>
<feature type="region of interest" description="Disordered" evidence="1">
    <location>
        <begin position="185"/>
        <end position="211"/>
    </location>
</feature>